<name>A0ABX1V9N8_9PLAN</name>
<evidence type="ECO:0000313" key="4">
    <source>
        <dbReference type="EMBL" id="NNJ24764.1"/>
    </source>
</evidence>
<evidence type="ECO:0000259" key="3">
    <source>
        <dbReference type="Pfam" id="PF01593"/>
    </source>
</evidence>
<evidence type="ECO:0000313" key="5">
    <source>
        <dbReference type="Proteomes" id="UP000609651"/>
    </source>
</evidence>
<dbReference type="PANTHER" id="PTHR43734">
    <property type="entry name" value="PHYTOENE DESATURASE"/>
    <property type="match status" value="1"/>
</dbReference>
<feature type="domain" description="Amine oxidase" evidence="3">
    <location>
        <begin position="17"/>
        <end position="476"/>
    </location>
</feature>
<dbReference type="InterPro" id="IPR002937">
    <property type="entry name" value="Amino_oxidase"/>
</dbReference>
<keyword evidence="5" id="KW-1185">Reference proteome</keyword>
<protein>
    <recommendedName>
        <fullName evidence="3">Amine oxidase domain-containing protein</fullName>
    </recommendedName>
</protein>
<sequence>MAGPASQYDVLIIGAGLSGLAAGIRLAHYEKRVAILERHTTIGGLNSFYQLRGRRHDVGLHAVTNFRPPTLKPLGPLAKLLRQLRISWDEFDLAPQCGSRVVMPGASLRFTNDFDRLQSDVAERFPDQIDGFKQLDAAAMSADTFDESREFQPSRERVRSLITNPLLEDLLFAPVLFYGSPTPHDCDWRQFAILWRALYREGFGRPRDGVKPILKTLTKRYKALGGDLWLRHGVQAIRSNGGKTVGVTLDDGTEIDAPHILSSAGLPQTAAMAGDAADLPTDPGPLSFVESISVLDRPASELGYDDTVTFYSTRDPRAGDRFRYANPEDPCDLTSGIACSPDNYQYFEASGGPHDEGCLRLTVLANPEYWANLEPDVYTREKARWHAAALDAGRDFDVLPDVTGAQASHVLDTDVFTPKTITRFTGHPNGAVYGSATKIRDGRTGLDGLHVIGTDQGYLGIVGAMLSGVSIANRLLT</sequence>
<dbReference type="Pfam" id="PF01593">
    <property type="entry name" value="Amino_oxidase"/>
    <property type="match status" value="1"/>
</dbReference>
<evidence type="ECO:0000256" key="2">
    <source>
        <dbReference type="ARBA" id="ARBA00023002"/>
    </source>
</evidence>
<comment type="similarity">
    <text evidence="1">Belongs to the carotenoid/retinoid oxidoreductase family.</text>
</comment>
<dbReference type="Gene3D" id="3.50.50.60">
    <property type="entry name" value="FAD/NAD(P)-binding domain"/>
    <property type="match status" value="2"/>
</dbReference>
<organism evidence="4 5">
    <name type="scientific">Alienimonas chondri</name>
    <dbReference type="NCBI Taxonomy" id="2681879"/>
    <lineage>
        <taxon>Bacteria</taxon>
        <taxon>Pseudomonadati</taxon>
        <taxon>Planctomycetota</taxon>
        <taxon>Planctomycetia</taxon>
        <taxon>Planctomycetales</taxon>
        <taxon>Planctomycetaceae</taxon>
        <taxon>Alienimonas</taxon>
    </lineage>
</organism>
<reference evidence="4 5" key="1">
    <citation type="journal article" date="2020" name="Syst. Appl. Microbiol.">
        <title>Alienimonas chondri sp. nov., a novel planctomycete isolated from the biofilm of the red alga Chondrus crispus.</title>
        <authorList>
            <person name="Vitorino I."/>
            <person name="Albuquerque L."/>
            <person name="Wiegand S."/>
            <person name="Kallscheuer N."/>
            <person name="da Costa M.S."/>
            <person name="Lobo-da-Cunha A."/>
            <person name="Jogler C."/>
            <person name="Lage O.M."/>
        </authorList>
    </citation>
    <scope>NUCLEOTIDE SEQUENCE [LARGE SCALE GENOMIC DNA]</scope>
    <source>
        <strain evidence="4 5">LzC2</strain>
    </source>
</reference>
<dbReference type="EMBL" id="WTPX01000016">
    <property type="protein sequence ID" value="NNJ24764.1"/>
    <property type="molecule type" value="Genomic_DNA"/>
</dbReference>
<gene>
    <name evidence="4" type="ORF">LzC2_08240</name>
</gene>
<dbReference type="SUPFAM" id="SSF51905">
    <property type="entry name" value="FAD/NAD(P)-binding domain"/>
    <property type="match status" value="1"/>
</dbReference>
<dbReference type="PANTHER" id="PTHR43734:SF7">
    <property type="entry name" value="4,4'-DIAPONEUROSPORENE OXYGENASE"/>
    <property type="match status" value="1"/>
</dbReference>
<accession>A0ABX1V9N8</accession>
<proteinExistence type="inferred from homology"/>
<dbReference type="RefSeq" id="WP_171184059.1">
    <property type="nucleotide sequence ID" value="NZ_WTPX01000016.1"/>
</dbReference>
<keyword evidence="2" id="KW-0560">Oxidoreductase</keyword>
<evidence type="ECO:0000256" key="1">
    <source>
        <dbReference type="ARBA" id="ARBA00006046"/>
    </source>
</evidence>
<comment type="caution">
    <text evidence="4">The sequence shown here is derived from an EMBL/GenBank/DDBJ whole genome shotgun (WGS) entry which is preliminary data.</text>
</comment>
<dbReference type="InterPro" id="IPR036188">
    <property type="entry name" value="FAD/NAD-bd_sf"/>
</dbReference>
<dbReference type="Proteomes" id="UP000609651">
    <property type="component" value="Unassembled WGS sequence"/>
</dbReference>